<evidence type="ECO:0000313" key="2">
    <source>
        <dbReference type="Proteomes" id="UP001162164"/>
    </source>
</evidence>
<organism evidence="1 2">
    <name type="scientific">Molorchus minor</name>
    <dbReference type="NCBI Taxonomy" id="1323400"/>
    <lineage>
        <taxon>Eukaryota</taxon>
        <taxon>Metazoa</taxon>
        <taxon>Ecdysozoa</taxon>
        <taxon>Arthropoda</taxon>
        <taxon>Hexapoda</taxon>
        <taxon>Insecta</taxon>
        <taxon>Pterygota</taxon>
        <taxon>Neoptera</taxon>
        <taxon>Endopterygota</taxon>
        <taxon>Coleoptera</taxon>
        <taxon>Polyphaga</taxon>
        <taxon>Cucujiformia</taxon>
        <taxon>Chrysomeloidea</taxon>
        <taxon>Cerambycidae</taxon>
        <taxon>Lamiinae</taxon>
        <taxon>Monochamini</taxon>
        <taxon>Molorchus</taxon>
    </lineage>
</organism>
<dbReference type="Proteomes" id="UP001162164">
    <property type="component" value="Unassembled WGS sequence"/>
</dbReference>
<gene>
    <name evidence="1" type="ORF">NQ317_006020</name>
</gene>
<name>A0ABQ9IVQ6_9CUCU</name>
<reference evidence="1" key="1">
    <citation type="journal article" date="2023" name="Insect Mol. Biol.">
        <title>Genome sequencing provides insights into the evolution of gene families encoding plant cell wall-degrading enzymes in longhorned beetles.</title>
        <authorList>
            <person name="Shin N.R."/>
            <person name="Okamura Y."/>
            <person name="Kirsch R."/>
            <person name="Pauchet Y."/>
        </authorList>
    </citation>
    <scope>NUCLEOTIDE SEQUENCE</scope>
    <source>
        <strain evidence="1">MMC_N1</strain>
    </source>
</reference>
<sequence>MFVFGFKQRVWCLSIYFRVQGIDFEYSRTDPSPPDLAPTLPKARTIVFGVFPYIFRFNESIATIPEMFRALPTFPELSLFFPKPKNTVFGVFVYIFKSKESIATIPETIRALPTFPELSLFFPKPKNTVRGIDWDYSRNDPSPPDFSRTLPKPKTTVFGVFIYIFKSKELIETIPEMIRALPTFPELSRFCPNTPEGYKHRVWYLSLYFRVQGTDFDHSRNDPSTPELAQTLSKPKIIVFGAFAHIFKSKESIATIPEMCEESITIIPDTIRALPIFSELSRSLKPPCLVQGIVCDYSRNDPSPPDFSRTLPKPKTTVFGVFAHIFRSKESIATIPEMIRALPTLPEFSRFFPNSPEG</sequence>
<comment type="caution">
    <text evidence="1">The sequence shown here is derived from an EMBL/GenBank/DDBJ whole genome shotgun (WGS) entry which is preliminary data.</text>
</comment>
<evidence type="ECO:0000313" key="1">
    <source>
        <dbReference type="EMBL" id="KAJ8967214.1"/>
    </source>
</evidence>
<keyword evidence="2" id="KW-1185">Reference proteome</keyword>
<accession>A0ABQ9IVQ6</accession>
<dbReference type="EMBL" id="JAPWTJ010002226">
    <property type="protein sequence ID" value="KAJ8967214.1"/>
    <property type="molecule type" value="Genomic_DNA"/>
</dbReference>
<protein>
    <submittedName>
        <fullName evidence="1">Uncharacterized protein</fullName>
    </submittedName>
</protein>
<proteinExistence type="predicted"/>